<evidence type="ECO:0000313" key="3">
    <source>
        <dbReference type="EnsemblMetazoa" id="G5432.1:cds"/>
    </source>
</evidence>
<dbReference type="GO" id="GO:0006487">
    <property type="term" value="P:protein N-linked glycosylation"/>
    <property type="evidence" value="ECO:0007669"/>
    <property type="project" value="TreeGrafter"/>
</dbReference>
<name>A0A8W8NE41_MAGGI</name>
<feature type="domain" description="MGAT4 conserved region" evidence="2">
    <location>
        <begin position="126"/>
        <end position="371"/>
    </location>
</feature>
<dbReference type="PANTHER" id="PTHR12062">
    <property type="entry name" value="N-ACETYLGLUCOSAMINYLTRANSFERASE VI"/>
    <property type="match status" value="1"/>
</dbReference>
<keyword evidence="1" id="KW-1133">Transmembrane helix</keyword>
<reference evidence="3" key="1">
    <citation type="submission" date="2022-08" db="UniProtKB">
        <authorList>
            <consortium name="EnsemblMetazoa"/>
        </authorList>
    </citation>
    <scope>IDENTIFICATION</scope>
    <source>
        <strain evidence="3">05x7-T-G4-1.051#20</strain>
    </source>
</reference>
<dbReference type="PANTHER" id="PTHR12062:SF0">
    <property type="entry name" value="ALPHA-1,3-MANNOSYL-GLYCOPROTEIN 4-BETA-N-ACETYLGLUCOSAMINYLTRANSFERASE B"/>
    <property type="match status" value="1"/>
</dbReference>
<keyword evidence="1" id="KW-0812">Transmembrane</keyword>
<evidence type="ECO:0000313" key="4">
    <source>
        <dbReference type="Proteomes" id="UP000005408"/>
    </source>
</evidence>
<dbReference type="Proteomes" id="UP000005408">
    <property type="component" value="Unassembled WGS sequence"/>
</dbReference>
<keyword evidence="1" id="KW-0472">Membrane</keyword>
<dbReference type="InterPro" id="IPR006759">
    <property type="entry name" value="Glyco_transf_54"/>
</dbReference>
<protein>
    <recommendedName>
        <fullName evidence="2">MGAT4 conserved region domain-containing protein</fullName>
    </recommendedName>
</protein>
<keyword evidence="4" id="KW-1185">Reference proteome</keyword>
<dbReference type="GO" id="GO:0008375">
    <property type="term" value="F:acetylglucosaminyltransferase activity"/>
    <property type="evidence" value="ECO:0007669"/>
    <property type="project" value="TreeGrafter"/>
</dbReference>
<sequence length="525" mass="59674">MKYWNRCCQSKARPLAVLGVAVLCCMLVQWIVSSGFTRSKCPQSSFFELQRAYESLAVAQRERHVSSLLTIGTTTNQERSTTDKLIEKASSSSFHIKQQKKNSLTPMLLEGPDKFISRGKAAWSENTVLFGRPKKKTGYLTIGIPVVRRKLEGDRYLSSTVSSIIAVTSDTEKENITIVIFMSDFNKTWNLEMSQQISEIYSEHINTGFLQVIHSPRNIYPDLGINANLNGDSKDRVAWRSKQNIDFAYLMWYSKQVSEFYLQIEDDVIAASDFYADIRNLISQKIAIPWIVFEFSRMGFIGKLLRSETLPRLATYLLSMYNVLPCDLLLTNFRILHNQVSPIFHKKGLFQHVGKISSLQGKLAPWTDKSFKDSIDFTKFDIKVDNPVADVISNMEAIPGSLPENAYLTSNDMSFFAVKSLRANDFYRIVYPKPINISRITVSTGHPVRRTGAIKRALLKIGNGRGEIGERCIPDQPVGSFYYGEFDSEIQEYVIPFSVKCISIESQQNVSKMIIIRKIWVTTQS</sequence>
<dbReference type="Pfam" id="PF04666">
    <property type="entry name" value="MGAT4_cons"/>
    <property type="match status" value="1"/>
</dbReference>
<dbReference type="InterPro" id="IPR057279">
    <property type="entry name" value="MGAT4"/>
</dbReference>
<organism evidence="3 4">
    <name type="scientific">Magallana gigas</name>
    <name type="common">Pacific oyster</name>
    <name type="synonym">Crassostrea gigas</name>
    <dbReference type="NCBI Taxonomy" id="29159"/>
    <lineage>
        <taxon>Eukaryota</taxon>
        <taxon>Metazoa</taxon>
        <taxon>Spiralia</taxon>
        <taxon>Lophotrochozoa</taxon>
        <taxon>Mollusca</taxon>
        <taxon>Bivalvia</taxon>
        <taxon>Autobranchia</taxon>
        <taxon>Pteriomorphia</taxon>
        <taxon>Ostreida</taxon>
        <taxon>Ostreoidea</taxon>
        <taxon>Ostreidae</taxon>
        <taxon>Magallana</taxon>
    </lineage>
</organism>
<dbReference type="AlphaFoldDB" id="A0A8W8NE41"/>
<evidence type="ECO:0000259" key="2">
    <source>
        <dbReference type="Pfam" id="PF04666"/>
    </source>
</evidence>
<dbReference type="EnsemblMetazoa" id="G5432.1">
    <property type="protein sequence ID" value="G5432.1:cds"/>
    <property type="gene ID" value="G5432"/>
</dbReference>
<accession>A0A8W8NE41</accession>
<proteinExistence type="predicted"/>
<feature type="transmembrane region" description="Helical" evidence="1">
    <location>
        <begin position="12"/>
        <end position="32"/>
    </location>
</feature>
<evidence type="ECO:0000256" key="1">
    <source>
        <dbReference type="SAM" id="Phobius"/>
    </source>
</evidence>